<keyword evidence="1 2" id="KW-0371">Homeobox</keyword>
<feature type="coiled-coil region" evidence="3">
    <location>
        <begin position="323"/>
        <end position="376"/>
    </location>
</feature>
<evidence type="ECO:0000313" key="6">
    <source>
        <dbReference type="EMBL" id="GAA50415.1"/>
    </source>
</evidence>
<proteinExistence type="predicted"/>
<dbReference type="GO" id="GO:0060271">
    <property type="term" value="P:cilium assembly"/>
    <property type="evidence" value="ECO:0007669"/>
    <property type="project" value="TreeGrafter"/>
</dbReference>
<gene>
    <name evidence="6" type="ORF">CLF_104516</name>
</gene>
<dbReference type="GO" id="GO:0003677">
    <property type="term" value="F:DNA binding"/>
    <property type="evidence" value="ECO:0007669"/>
    <property type="project" value="UniProtKB-UniRule"/>
</dbReference>
<dbReference type="PANTHER" id="PTHR35970">
    <property type="entry name" value="SODIUM CHANNEL AND CLATHRIN LINKER 1"/>
    <property type="match status" value="1"/>
</dbReference>
<feature type="domain" description="Homeobox" evidence="5">
    <location>
        <begin position="110"/>
        <end position="170"/>
    </location>
</feature>
<keyword evidence="3" id="KW-0175">Coiled coil</keyword>
<dbReference type="EMBL" id="DF143043">
    <property type="protein sequence ID" value="GAA50415.1"/>
    <property type="molecule type" value="Genomic_DNA"/>
</dbReference>
<dbReference type="PANTHER" id="PTHR35970:SF1">
    <property type="entry name" value="SODIUM CHANNEL AND CLATHRIN LINKER 1"/>
    <property type="match status" value="1"/>
</dbReference>
<dbReference type="CDD" id="cd00086">
    <property type="entry name" value="homeodomain"/>
    <property type="match status" value="1"/>
</dbReference>
<dbReference type="SMART" id="SM00389">
    <property type="entry name" value="HOX"/>
    <property type="match status" value="1"/>
</dbReference>
<dbReference type="GO" id="GO:0045162">
    <property type="term" value="P:clustering of voltage-gated sodium channels"/>
    <property type="evidence" value="ECO:0007669"/>
    <property type="project" value="InterPro"/>
</dbReference>
<evidence type="ECO:0000256" key="3">
    <source>
        <dbReference type="SAM" id="Coils"/>
    </source>
</evidence>
<keyword evidence="1 2" id="KW-0539">Nucleus</keyword>
<dbReference type="Gene3D" id="1.10.10.60">
    <property type="entry name" value="Homeodomain-like"/>
    <property type="match status" value="1"/>
</dbReference>
<feature type="region of interest" description="Disordered" evidence="4">
    <location>
        <begin position="215"/>
        <end position="255"/>
    </location>
</feature>
<dbReference type="InterPro" id="IPR038911">
    <property type="entry name" value="SCLT1"/>
</dbReference>
<evidence type="ECO:0000256" key="1">
    <source>
        <dbReference type="PROSITE-ProRule" id="PRU00108"/>
    </source>
</evidence>
<dbReference type="Proteomes" id="UP000008909">
    <property type="component" value="Unassembled WGS sequence"/>
</dbReference>
<protein>
    <recommendedName>
        <fullName evidence="5">Homeobox domain-containing protein</fullName>
    </recommendedName>
</protein>
<sequence length="604" mass="69763">MSCARCFQPQQLFTIDAILASDCKSEKIPDKELRHRHLELCTSMHNELPINPDVSLRLHSVGSYWSQQISKSLPMDLDVKDAVTPPTSPADIGSYDKGDFPPRLHTLKSVKSRSPRIPFTKIQVDVLEAKFQQTHYLSGMEVYQLSSKLSLGENRELWAESNLRIRMEEELSRMEDELRFYKLATSAEANTHQIKEHKFQQEDQLKALRNSVKENASFKNGAPTNDGEPQTDEFPERDNAKEVNFKHGRPAEEDELKVELAETQLLYDSASQRVKELEEKLSSLEEKYEVACRTVNQTFQRVSDTLELAKTAADERDAAIADQANTENELHKLRSVIEKLIEEAGQKTREEVDKVREQANQNITALLEELHMVEKNRSQLAMELEKYKITSEREIRMNSNIPTNQVDLRFEQTLQRAHQAERERDELKLKLETSESSRERVLAAKQNEIEQLLCEAKLLKERLETTEANQKLNEEMFKRHSESIKEAERHAADARQQSEAAQRSALQQVMHAHQTLELQEAEAKRRIDALENAGRLSAKRWQDILTKQQKLTMQWKSEAQLLADQLEQQGNAMRAETKHYKDKVEQLLRKLAQLEASKLKMMGM</sequence>
<evidence type="ECO:0000259" key="5">
    <source>
        <dbReference type="PROSITE" id="PS50071"/>
    </source>
</evidence>
<keyword evidence="7" id="KW-1185">Reference proteome</keyword>
<feature type="coiled-coil region" evidence="3">
    <location>
        <begin position="410"/>
        <end position="597"/>
    </location>
</feature>
<dbReference type="AlphaFoldDB" id="G7YBT1"/>
<keyword evidence="1 2" id="KW-0238">DNA-binding</keyword>
<evidence type="ECO:0000256" key="2">
    <source>
        <dbReference type="RuleBase" id="RU000682"/>
    </source>
</evidence>
<evidence type="ECO:0000256" key="4">
    <source>
        <dbReference type="SAM" id="MobiDB-lite"/>
    </source>
</evidence>
<dbReference type="GO" id="GO:0005814">
    <property type="term" value="C:centriole"/>
    <property type="evidence" value="ECO:0007669"/>
    <property type="project" value="TreeGrafter"/>
</dbReference>
<dbReference type="InterPro" id="IPR001356">
    <property type="entry name" value="HD"/>
</dbReference>
<organism evidence="6 7">
    <name type="scientific">Clonorchis sinensis</name>
    <name type="common">Chinese liver fluke</name>
    <dbReference type="NCBI Taxonomy" id="79923"/>
    <lineage>
        <taxon>Eukaryota</taxon>
        <taxon>Metazoa</taxon>
        <taxon>Spiralia</taxon>
        <taxon>Lophotrochozoa</taxon>
        <taxon>Platyhelminthes</taxon>
        <taxon>Trematoda</taxon>
        <taxon>Digenea</taxon>
        <taxon>Opisthorchiida</taxon>
        <taxon>Opisthorchiata</taxon>
        <taxon>Opisthorchiidae</taxon>
        <taxon>Clonorchis</taxon>
    </lineage>
</organism>
<reference key="2">
    <citation type="submission" date="2011-10" db="EMBL/GenBank/DDBJ databases">
        <title>The genome and transcriptome sequence of Clonorchis sinensis provide insights into the carcinogenic liver fluke.</title>
        <authorList>
            <person name="Wang X."/>
            <person name="Huang Y."/>
            <person name="Chen W."/>
            <person name="Liu H."/>
            <person name="Guo L."/>
            <person name="Chen Y."/>
            <person name="Luo F."/>
            <person name="Zhou W."/>
            <person name="Sun J."/>
            <person name="Mao Q."/>
            <person name="Liang P."/>
            <person name="Zhou C."/>
            <person name="Tian Y."/>
            <person name="Men J."/>
            <person name="Lv X."/>
            <person name="Huang L."/>
            <person name="Zhou J."/>
            <person name="Hu Y."/>
            <person name="Li R."/>
            <person name="Zhang F."/>
            <person name="Lei H."/>
            <person name="Li X."/>
            <person name="Hu X."/>
            <person name="Liang C."/>
            <person name="Xu J."/>
            <person name="Wu Z."/>
            <person name="Yu X."/>
        </authorList>
    </citation>
    <scope>NUCLEOTIDE SEQUENCE</scope>
    <source>
        <strain>Henan</strain>
    </source>
</reference>
<feature type="DNA-binding region" description="Homeobox" evidence="1">
    <location>
        <begin position="112"/>
        <end position="171"/>
    </location>
</feature>
<dbReference type="SUPFAM" id="SSF46689">
    <property type="entry name" value="Homeodomain-like"/>
    <property type="match status" value="1"/>
</dbReference>
<accession>G7YBT1</accession>
<evidence type="ECO:0000313" key="7">
    <source>
        <dbReference type="Proteomes" id="UP000008909"/>
    </source>
</evidence>
<dbReference type="PROSITE" id="PS50071">
    <property type="entry name" value="HOMEOBOX_2"/>
    <property type="match status" value="1"/>
</dbReference>
<dbReference type="GO" id="GO:0005634">
    <property type="term" value="C:nucleus"/>
    <property type="evidence" value="ECO:0007669"/>
    <property type="project" value="UniProtKB-SubCell"/>
</dbReference>
<dbReference type="Pfam" id="PF00046">
    <property type="entry name" value="Homeodomain"/>
    <property type="match status" value="1"/>
</dbReference>
<feature type="coiled-coil region" evidence="3">
    <location>
        <begin position="260"/>
        <end position="294"/>
    </location>
</feature>
<comment type="subcellular location">
    <subcellularLocation>
        <location evidence="1 2">Nucleus</location>
    </subcellularLocation>
</comment>
<name>G7YBT1_CLOSI</name>
<reference evidence="6" key="1">
    <citation type="journal article" date="2011" name="Genome Biol.">
        <title>The draft genome of the carcinogenic human liver fluke Clonorchis sinensis.</title>
        <authorList>
            <person name="Wang X."/>
            <person name="Chen W."/>
            <person name="Huang Y."/>
            <person name="Sun J."/>
            <person name="Men J."/>
            <person name="Liu H."/>
            <person name="Luo F."/>
            <person name="Guo L."/>
            <person name="Lv X."/>
            <person name="Deng C."/>
            <person name="Zhou C."/>
            <person name="Fan Y."/>
            <person name="Li X."/>
            <person name="Huang L."/>
            <person name="Hu Y."/>
            <person name="Liang C."/>
            <person name="Hu X."/>
            <person name="Xu J."/>
            <person name="Yu X."/>
        </authorList>
    </citation>
    <scope>NUCLEOTIDE SEQUENCE [LARGE SCALE GENOMIC DNA]</scope>
    <source>
        <strain evidence="6">Henan</strain>
    </source>
</reference>
<feature type="compositionally biased region" description="Basic and acidic residues" evidence="4">
    <location>
        <begin position="234"/>
        <end position="251"/>
    </location>
</feature>
<dbReference type="InterPro" id="IPR009057">
    <property type="entry name" value="Homeodomain-like_sf"/>
</dbReference>